<protein>
    <submittedName>
        <fullName evidence="1">Uncharacterized protein</fullName>
    </submittedName>
</protein>
<dbReference type="EMBL" id="JAUSUW010000010">
    <property type="protein sequence ID" value="MDQ0422329.1"/>
    <property type="molecule type" value="Genomic_DNA"/>
</dbReference>
<accession>A0ABU0GAE5</accession>
<comment type="caution">
    <text evidence="1">The sequence shown here is derived from an EMBL/GenBank/DDBJ whole genome shotgun (WGS) entry which is preliminary data.</text>
</comment>
<evidence type="ECO:0000313" key="1">
    <source>
        <dbReference type="EMBL" id="MDQ0422329.1"/>
    </source>
</evidence>
<dbReference type="Proteomes" id="UP001238496">
    <property type="component" value="Unassembled WGS sequence"/>
</dbReference>
<dbReference type="RefSeq" id="WP_307374785.1">
    <property type="nucleotide sequence ID" value="NZ_JAUSUW010000010.1"/>
</dbReference>
<name>A0ABU0GAE5_9HYPH</name>
<keyword evidence="2" id="KW-1185">Reference proteome</keyword>
<sequence>MPRKKRVTMLVTVSVPEHLSAAEARREVRTLINEQCLYSSELDDGDIKAVRVTPAPREA</sequence>
<reference evidence="1 2" key="1">
    <citation type="submission" date="2023-07" db="EMBL/GenBank/DDBJ databases">
        <title>Genomic Encyclopedia of Type Strains, Phase IV (KMG-IV): sequencing the most valuable type-strain genomes for metagenomic binning, comparative biology and taxonomic classification.</title>
        <authorList>
            <person name="Goeker M."/>
        </authorList>
    </citation>
    <scope>NUCLEOTIDE SEQUENCE [LARGE SCALE GENOMIC DNA]</scope>
    <source>
        <strain evidence="1 2">DSM 1111</strain>
    </source>
</reference>
<organism evidence="1 2">
    <name type="scientific">Peteryoungia aggregata LMG 23059</name>
    <dbReference type="NCBI Taxonomy" id="1368425"/>
    <lineage>
        <taxon>Bacteria</taxon>
        <taxon>Pseudomonadati</taxon>
        <taxon>Pseudomonadota</taxon>
        <taxon>Alphaproteobacteria</taxon>
        <taxon>Hyphomicrobiales</taxon>
        <taxon>Rhizobiaceae</taxon>
        <taxon>Peteryoungia</taxon>
    </lineage>
</organism>
<evidence type="ECO:0000313" key="2">
    <source>
        <dbReference type="Proteomes" id="UP001238496"/>
    </source>
</evidence>
<proteinExistence type="predicted"/>
<gene>
    <name evidence="1" type="ORF">J2045_003377</name>
</gene>